<dbReference type="EMBL" id="QJTC01000025">
    <property type="protein sequence ID" value="PYE74365.1"/>
    <property type="molecule type" value="Genomic_DNA"/>
</dbReference>
<dbReference type="AlphaFoldDB" id="A0A318SQI8"/>
<keyword evidence="2" id="KW-1185">Reference proteome</keyword>
<evidence type="ECO:0000313" key="2">
    <source>
        <dbReference type="Proteomes" id="UP000247540"/>
    </source>
</evidence>
<protein>
    <submittedName>
        <fullName evidence="1">Uncharacterized protein</fullName>
    </submittedName>
</protein>
<sequence>MPGRAAIRFVAMLDVTPAGVVAMSGFEPMQLATVVGLL</sequence>
<gene>
    <name evidence="1" type="ORF">DFQ15_12538</name>
</gene>
<proteinExistence type="predicted"/>
<reference evidence="1 2" key="1">
    <citation type="submission" date="2018-06" db="EMBL/GenBank/DDBJ databases">
        <title>Genomic Encyclopedia of Type Strains, Phase III (KMG-III): the genomes of soil and plant-associated and newly described type strains.</title>
        <authorList>
            <person name="Whitman W."/>
        </authorList>
    </citation>
    <scope>NUCLEOTIDE SEQUENCE [LARGE SCALE GENOMIC DNA]</scope>
    <source>
        <strain evidence="1 2">CECT 7646</strain>
    </source>
</reference>
<comment type="caution">
    <text evidence="1">The sequence shown here is derived from an EMBL/GenBank/DDBJ whole genome shotgun (WGS) entry which is preliminary data.</text>
</comment>
<evidence type="ECO:0000313" key="1">
    <source>
        <dbReference type="EMBL" id="PYE74365.1"/>
    </source>
</evidence>
<accession>A0A318SQI8</accession>
<name>A0A318SQI8_9BURK</name>
<organism evidence="1 2">
    <name type="scientific">Xylophilus ampelinus</name>
    <dbReference type="NCBI Taxonomy" id="54067"/>
    <lineage>
        <taxon>Bacteria</taxon>
        <taxon>Pseudomonadati</taxon>
        <taxon>Pseudomonadota</taxon>
        <taxon>Betaproteobacteria</taxon>
        <taxon>Burkholderiales</taxon>
        <taxon>Xylophilus</taxon>
    </lineage>
</organism>
<dbReference type="Proteomes" id="UP000247540">
    <property type="component" value="Unassembled WGS sequence"/>
</dbReference>